<gene>
    <name evidence="1" type="ORF">IHE45_05G057000</name>
</gene>
<keyword evidence="2" id="KW-1185">Reference proteome</keyword>
<comment type="caution">
    <text evidence="1">The sequence shown here is derived from an EMBL/GenBank/DDBJ whole genome shotgun (WGS) entry which is preliminary data.</text>
</comment>
<proteinExistence type="predicted"/>
<sequence length="136" mass="15088">MSMSEPSWKCNEDAENYAKFKEDKQVYQLCMALTYDFESVYSSLFHKEPSPSPSPSVDVVILQIFSGETNLATLKSQRSTHTSDILAAGVSTSSTVPTSPSSMTFKKNVCRYCKKLGHLITECYNLQSKQAAVSSH</sequence>
<name>A0ACB7W1W3_DIOAL</name>
<evidence type="ECO:0000313" key="1">
    <source>
        <dbReference type="EMBL" id="KAH7681418.1"/>
    </source>
</evidence>
<accession>A0ACB7W1W3</accession>
<dbReference type="Proteomes" id="UP000827976">
    <property type="component" value="Chromosome 5"/>
</dbReference>
<evidence type="ECO:0000313" key="2">
    <source>
        <dbReference type="Proteomes" id="UP000827976"/>
    </source>
</evidence>
<dbReference type="EMBL" id="CM037015">
    <property type="protein sequence ID" value="KAH7681418.1"/>
    <property type="molecule type" value="Genomic_DNA"/>
</dbReference>
<organism evidence="1 2">
    <name type="scientific">Dioscorea alata</name>
    <name type="common">Purple yam</name>
    <dbReference type="NCBI Taxonomy" id="55571"/>
    <lineage>
        <taxon>Eukaryota</taxon>
        <taxon>Viridiplantae</taxon>
        <taxon>Streptophyta</taxon>
        <taxon>Embryophyta</taxon>
        <taxon>Tracheophyta</taxon>
        <taxon>Spermatophyta</taxon>
        <taxon>Magnoliopsida</taxon>
        <taxon>Liliopsida</taxon>
        <taxon>Dioscoreales</taxon>
        <taxon>Dioscoreaceae</taxon>
        <taxon>Dioscorea</taxon>
    </lineage>
</organism>
<protein>
    <submittedName>
        <fullName evidence="1">Zinc finger CCHC-type protein</fullName>
    </submittedName>
</protein>
<reference evidence="2" key="1">
    <citation type="journal article" date="2022" name="Nat. Commun.">
        <title>Chromosome evolution and the genetic basis of agronomically important traits in greater yam.</title>
        <authorList>
            <person name="Bredeson J.V."/>
            <person name="Lyons J.B."/>
            <person name="Oniyinde I.O."/>
            <person name="Okereke N.R."/>
            <person name="Kolade O."/>
            <person name="Nnabue I."/>
            <person name="Nwadili C.O."/>
            <person name="Hribova E."/>
            <person name="Parker M."/>
            <person name="Nwogha J."/>
            <person name="Shu S."/>
            <person name="Carlson J."/>
            <person name="Kariba R."/>
            <person name="Muthemba S."/>
            <person name="Knop K."/>
            <person name="Barton G.J."/>
            <person name="Sherwood A.V."/>
            <person name="Lopez-Montes A."/>
            <person name="Asiedu R."/>
            <person name="Jamnadass R."/>
            <person name="Muchugi A."/>
            <person name="Goodstein D."/>
            <person name="Egesi C.N."/>
            <person name="Featherston J."/>
            <person name="Asfaw A."/>
            <person name="Simpson G.G."/>
            <person name="Dolezel J."/>
            <person name="Hendre P.S."/>
            <person name="Van Deynze A."/>
            <person name="Kumar P.L."/>
            <person name="Obidiegwu J.E."/>
            <person name="Bhattacharjee R."/>
            <person name="Rokhsar D.S."/>
        </authorList>
    </citation>
    <scope>NUCLEOTIDE SEQUENCE [LARGE SCALE GENOMIC DNA]</scope>
    <source>
        <strain evidence="2">cv. TDa95/00328</strain>
    </source>
</reference>